<comment type="catalytic activity">
    <reaction evidence="6">
        <text>a sn-glycero-3-phosphodiester + H2O = an alcohol + sn-glycerol 3-phosphate + H(+)</text>
        <dbReference type="Rhea" id="RHEA:12969"/>
        <dbReference type="ChEBI" id="CHEBI:15377"/>
        <dbReference type="ChEBI" id="CHEBI:15378"/>
        <dbReference type="ChEBI" id="CHEBI:30879"/>
        <dbReference type="ChEBI" id="CHEBI:57597"/>
        <dbReference type="ChEBI" id="CHEBI:83408"/>
        <dbReference type="EC" id="3.1.4.46"/>
    </reaction>
</comment>
<feature type="compositionally biased region" description="Gly residues" evidence="7">
    <location>
        <begin position="757"/>
        <end position="770"/>
    </location>
</feature>
<feature type="compositionally biased region" description="Low complexity" evidence="7">
    <location>
        <begin position="117"/>
        <end position="162"/>
    </location>
</feature>
<keyword evidence="3" id="KW-0732">Signal</keyword>
<dbReference type="OrthoDB" id="1058301at2759"/>
<keyword evidence="10" id="KW-1185">Reference proteome</keyword>
<dbReference type="GO" id="GO:0008889">
    <property type="term" value="F:glycerophosphodiester phosphodiesterase activity"/>
    <property type="evidence" value="ECO:0000318"/>
    <property type="project" value="GO_Central"/>
</dbReference>
<evidence type="ECO:0000256" key="7">
    <source>
        <dbReference type="SAM" id="MobiDB-lite"/>
    </source>
</evidence>
<dbReference type="PROSITE" id="PS51704">
    <property type="entry name" value="GP_PDE"/>
    <property type="match status" value="1"/>
</dbReference>
<feature type="region of interest" description="Disordered" evidence="7">
    <location>
        <begin position="89"/>
        <end position="177"/>
    </location>
</feature>
<dbReference type="KEGG" id="cre:CHLRE_03g183650v5"/>
<evidence type="ECO:0000313" key="9">
    <source>
        <dbReference type="EMBL" id="PNW85380.1"/>
    </source>
</evidence>
<dbReference type="Gene3D" id="3.20.20.190">
    <property type="entry name" value="Phosphatidylinositol (PI) phosphodiesterase"/>
    <property type="match status" value="1"/>
</dbReference>
<feature type="domain" description="GP-PDE" evidence="8">
    <location>
        <begin position="265"/>
        <end position="576"/>
    </location>
</feature>
<dbReference type="InParanoid" id="A0A2K3DXX8"/>
<evidence type="ECO:0000313" key="10">
    <source>
        <dbReference type="Proteomes" id="UP000006906"/>
    </source>
</evidence>
<dbReference type="Proteomes" id="UP000006906">
    <property type="component" value="Chromosome 3"/>
</dbReference>
<feature type="compositionally biased region" description="Basic and acidic residues" evidence="7">
    <location>
        <begin position="7"/>
        <end position="20"/>
    </location>
</feature>
<evidence type="ECO:0000256" key="1">
    <source>
        <dbReference type="ARBA" id="ARBA00007277"/>
    </source>
</evidence>
<accession>A0A2K3DXX8</accession>
<dbReference type="Gramene" id="PNW85380">
    <property type="protein sequence ID" value="PNW85380"/>
    <property type="gene ID" value="CHLRE_03g183650v5"/>
</dbReference>
<dbReference type="GeneID" id="5728498"/>
<dbReference type="STRING" id="3055.A0A2K3DXX8"/>
<feature type="compositionally biased region" description="Basic and acidic residues" evidence="7">
    <location>
        <begin position="807"/>
        <end position="824"/>
    </location>
</feature>
<feature type="region of interest" description="Disordered" evidence="7">
    <location>
        <begin position="726"/>
        <end position="842"/>
    </location>
</feature>
<feature type="compositionally biased region" description="Gly residues" evidence="7">
    <location>
        <begin position="827"/>
        <end position="837"/>
    </location>
</feature>
<keyword evidence="5" id="KW-0378">Hydrolase</keyword>
<name>A0A2K3DXX8_CHLRE</name>
<evidence type="ECO:0000256" key="4">
    <source>
        <dbReference type="ARBA" id="ARBA00022798"/>
    </source>
</evidence>
<dbReference type="AlphaFoldDB" id="A0A2K3DXX8"/>
<dbReference type="ExpressionAtlas" id="A0A2K3DXX8">
    <property type="expression patterns" value="baseline"/>
</dbReference>
<dbReference type="GO" id="GO:0006629">
    <property type="term" value="P:lipid metabolic process"/>
    <property type="evidence" value="ECO:0007669"/>
    <property type="project" value="InterPro"/>
</dbReference>
<proteinExistence type="inferred from homology"/>
<dbReference type="EC" id="3.1.4.46" evidence="2"/>
<dbReference type="EMBL" id="CM008964">
    <property type="protein sequence ID" value="PNW85380.1"/>
    <property type="molecule type" value="Genomic_DNA"/>
</dbReference>
<dbReference type="GO" id="GO:0006071">
    <property type="term" value="P:glycerol metabolic process"/>
    <property type="evidence" value="ECO:0007669"/>
    <property type="project" value="UniProtKB-KW"/>
</dbReference>
<feature type="region of interest" description="Disordered" evidence="7">
    <location>
        <begin position="1"/>
        <end position="20"/>
    </location>
</feature>
<evidence type="ECO:0000256" key="6">
    <source>
        <dbReference type="ARBA" id="ARBA00047512"/>
    </source>
</evidence>
<reference evidence="9 10" key="1">
    <citation type="journal article" date="2007" name="Science">
        <title>The Chlamydomonas genome reveals the evolution of key animal and plant functions.</title>
        <authorList>
            <person name="Merchant S.S."/>
            <person name="Prochnik S.E."/>
            <person name="Vallon O."/>
            <person name="Harris E.H."/>
            <person name="Karpowicz S.J."/>
            <person name="Witman G.B."/>
            <person name="Terry A."/>
            <person name="Salamov A."/>
            <person name="Fritz-Laylin L.K."/>
            <person name="Marechal-Drouard L."/>
            <person name="Marshall W.F."/>
            <person name="Qu L.H."/>
            <person name="Nelson D.R."/>
            <person name="Sanderfoot A.A."/>
            <person name="Spalding M.H."/>
            <person name="Kapitonov V.V."/>
            <person name="Ren Q."/>
            <person name="Ferris P."/>
            <person name="Lindquist E."/>
            <person name="Shapiro H."/>
            <person name="Lucas S.M."/>
            <person name="Grimwood J."/>
            <person name="Schmutz J."/>
            <person name="Cardol P."/>
            <person name="Cerutti H."/>
            <person name="Chanfreau G."/>
            <person name="Chen C.L."/>
            <person name="Cognat V."/>
            <person name="Croft M.T."/>
            <person name="Dent R."/>
            <person name="Dutcher S."/>
            <person name="Fernandez E."/>
            <person name="Fukuzawa H."/>
            <person name="Gonzalez-Ballester D."/>
            <person name="Gonzalez-Halphen D."/>
            <person name="Hallmann A."/>
            <person name="Hanikenne M."/>
            <person name="Hippler M."/>
            <person name="Inwood W."/>
            <person name="Jabbari K."/>
            <person name="Kalanon M."/>
            <person name="Kuras R."/>
            <person name="Lefebvre P.A."/>
            <person name="Lemaire S.D."/>
            <person name="Lobanov A.V."/>
            <person name="Lohr M."/>
            <person name="Manuell A."/>
            <person name="Meier I."/>
            <person name="Mets L."/>
            <person name="Mittag M."/>
            <person name="Mittelmeier T."/>
            <person name="Moroney J.V."/>
            <person name="Moseley J."/>
            <person name="Napoli C."/>
            <person name="Nedelcu A.M."/>
            <person name="Niyogi K."/>
            <person name="Novoselov S.V."/>
            <person name="Paulsen I.T."/>
            <person name="Pazour G."/>
            <person name="Purton S."/>
            <person name="Ral J.P."/>
            <person name="Riano-Pachon D.M."/>
            <person name="Riekhof W."/>
            <person name="Rymarquis L."/>
            <person name="Schroda M."/>
            <person name="Stern D."/>
            <person name="Umen J."/>
            <person name="Willows R."/>
            <person name="Wilson N."/>
            <person name="Zimmer S.L."/>
            <person name="Allmer J."/>
            <person name="Balk J."/>
            <person name="Bisova K."/>
            <person name="Chen C.J."/>
            <person name="Elias M."/>
            <person name="Gendler K."/>
            <person name="Hauser C."/>
            <person name="Lamb M.R."/>
            <person name="Ledford H."/>
            <person name="Long J.C."/>
            <person name="Minagawa J."/>
            <person name="Page M.D."/>
            <person name="Pan J."/>
            <person name="Pootakham W."/>
            <person name="Roje S."/>
            <person name="Rose A."/>
            <person name="Stahlberg E."/>
            <person name="Terauchi A.M."/>
            <person name="Yang P."/>
            <person name="Ball S."/>
            <person name="Bowler C."/>
            <person name="Dieckmann C.L."/>
            <person name="Gladyshev V.N."/>
            <person name="Green P."/>
            <person name="Jorgensen R."/>
            <person name="Mayfield S."/>
            <person name="Mueller-Roeber B."/>
            <person name="Rajamani S."/>
            <person name="Sayre R.T."/>
            <person name="Brokstein P."/>
            <person name="Dubchak I."/>
            <person name="Goodstein D."/>
            <person name="Hornick L."/>
            <person name="Huang Y.W."/>
            <person name="Jhaveri J."/>
            <person name="Luo Y."/>
            <person name="Martinez D."/>
            <person name="Ngau W.C."/>
            <person name="Otillar B."/>
            <person name="Poliakov A."/>
            <person name="Porter A."/>
            <person name="Szajkowski L."/>
            <person name="Werner G."/>
            <person name="Zhou K."/>
            <person name="Grigoriev I.V."/>
            <person name="Rokhsar D.S."/>
            <person name="Grossman A.R."/>
        </authorList>
    </citation>
    <scope>NUCLEOTIDE SEQUENCE [LARGE SCALE GENOMIC DNA]</scope>
    <source>
        <strain evidence="10">CC-503</strain>
    </source>
</reference>
<keyword evidence="4" id="KW-0319">Glycerol metabolism</keyword>
<comment type="similarity">
    <text evidence="1">Belongs to the glycerophosphoryl diester phosphodiesterase family.</text>
</comment>
<dbReference type="PANTHER" id="PTHR43620:SF7">
    <property type="entry name" value="GLYCEROPHOSPHODIESTER PHOSPHODIESTERASE GDPD5-RELATED"/>
    <property type="match status" value="1"/>
</dbReference>
<evidence type="ECO:0000256" key="2">
    <source>
        <dbReference type="ARBA" id="ARBA00012247"/>
    </source>
</evidence>
<dbReference type="Pfam" id="PF03009">
    <property type="entry name" value="GDPD"/>
    <property type="match status" value="1"/>
</dbReference>
<gene>
    <name evidence="9" type="ORF">CHLRE_03g183650v5</name>
</gene>
<dbReference type="PANTHER" id="PTHR43620">
    <property type="entry name" value="GLYCEROPHOSPHORYL DIESTER PHOSPHODIESTERASE"/>
    <property type="match status" value="1"/>
</dbReference>
<protein>
    <recommendedName>
        <fullName evidence="2">glycerophosphodiester phosphodiesterase</fullName>
        <ecNumber evidence="2">3.1.4.46</ecNumber>
    </recommendedName>
</protein>
<dbReference type="RefSeq" id="XP_042926206.1">
    <property type="nucleotide sequence ID" value="XM_043061077.1"/>
</dbReference>
<sequence>MMLPPRPSRERDSSRQHAHDAEHNPWWADIVLLAAMALLAACLTLTVSWMRAAVDPVERMERAGGLSIQASELVPDAVRVSLDGANLTSGIDLRGNGTSAEGGTHYSHRAVDQSTQSSADGSGAALGGATAQPGVHNGSSNSSGSASDGTGSSSASSSADSSSVKHKGSEQGKTVHTKPDMLQLLAAAELQPVVMATGGAAAQDPRVAAAVAGHRTSSLKPLHELDEVPGVSPPLEAAPPGGLLAAAAAGGGSAARAPRRGRLPPIAIAHRGASAELPEHTREGYERAIEEGADFIECDVVLTADLVPLCRHEPNLASSTDALAKFPDRRRSYVIDGEQVTGVFSVDLTAAEVATLRAVQPWPFRDQTHNGRYAVATLADYLQVARSANRSVGIYTETKHPTWTNALPALRAANSTLEDILLAALAAAGFDSALGSPGWRQRPVFLQSFEAASLRYMARRSCAPSILLLGDWEDWVAPDSNLTLAQLTSEQSLSEIAGWAAGLGMSKSSLVRWQPEAAVVAGAAAAAAAGGGAGSAALPAAAASQAAGQAKAAGAGAGSVGAGGAVAAAAAASKATKTAVKHRRRLSAAPGKAGAAAVVAALGSHGGTGGSAAAAAGLAPGAEAEAGRYVSTGVVERAQSHGLQVHIYTLRPEPQFFLPQLAQHVRGRDTPPPLPGANVTVADEYELFLQEVVAVDGLFADHMPSLQQWLRQHHLGRSPLLAQLSQQQVAEAGGAGRGGGGGSVGGKGGRGQKGKRGGSGGQQGQQGRGRAGGKEVETRPAQLGSGGGADAVEMVDAEAKAGGSGGGRREARADRGGQGGRERGAYAGAGGAAGTAGGREHRARVLDSGLRCEPFRGAGNRQFQGR</sequence>
<dbReference type="InterPro" id="IPR030395">
    <property type="entry name" value="GP_PDE_dom"/>
</dbReference>
<feature type="compositionally biased region" description="Gly residues" evidence="7">
    <location>
        <begin position="733"/>
        <end position="749"/>
    </location>
</feature>
<organism evidence="9 10">
    <name type="scientific">Chlamydomonas reinhardtii</name>
    <name type="common">Chlamydomonas smithii</name>
    <dbReference type="NCBI Taxonomy" id="3055"/>
    <lineage>
        <taxon>Eukaryota</taxon>
        <taxon>Viridiplantae</taxon>
        <taxon>Chlorophyta</taxon>
        <taxon>core chlorophytes</taxon>
        <taxon>Chlorophyceae</taxon>
        <taxon>CS clade</taxon>
        <taxon>Chlamydomonadales</taxon>
        <taxon>Chlamydomonadaceae</taxon>
        <taxon>Chlamydomonas</taxon>
    </lineage>
</organism>
<evidence type="ECO:0000256" key="3">
    <source>
        <dbReference type="ARBA" id="ARBA00022729"/>
    </source>
</evidence>
<dbReference type="SUPFAM" id="SSF51695">
    <property type="entry name" value="PLC-like phosphodiesterases"/>
    <property type="match status" value="1"/>
</dbReference>
<evidence type="ECO:0000256" key="5">
    <source>
        <dbReference type="ARBA" id="ARBA00022801"/>
    </source>
</evidence>
<dbReference type="InterPro" id="IPR017946">
    <property type="entry name" value="PLC-like_Pdiesterase_TIM-brl"/>
</dbReference>
<evidence type="ECO:0000259" key="8">
    <source>
        <dbReference type="PROSITE" id="PS51704"/>
    </source>
</evidence>